<dbReference type="InterPro" id="IPR035905">
    <property type="entry name" value="Barstar-like_sf"/>
</dbReference>
<dbReference type="Proteomes" id="UP001205311">
    <property type="component" value="Unassembled WGS sequence"/>
</dbReference>
<dbReference type="Gene3D" id="3.30.370.10">
    <property type="entry name" value="Barstar-like"/>
    <property type="match status" value="1"/>
</dbReference>
<organism evidence="4 5">
    <name type="scientific">Streptoalloteichus tenebrarius (strain ATCC 17920 / DSM 40477 / JCM 4838 / CBS 697.72 / NBRC 16177 / NCIMB 11028 / NRRL B-12390 / A12253. 1 / ISP 5477)</name>
    <name type="common">Streptomyces tenebrarius</name>
    <dbReference type="NCBI Taxonomy" id="1933"/>
    <lineage>
        <taxon>Bacteria</taxon>
        <taxon>Bacillati</taxon>
        <taxon>Actinomycetota</taxon>
        <taxon>Actinomycetes</taxon>
        <taxon>Pseudonocardiales</taxon>
        <taxon>Pseudonocardiaceae</taxon>
        <taxon>Streptoalloteichus</taxon>
    </lineage>
</organism>
<gene>
    <name evidence="4" type="ORF">LX15_004552</name>
</gene>
<proteinExistence type="inferred from homology"/>
<evidence type="ECO:0000313" key="5">
    <source>
        <dbReference type="Proteomes" id="UP001205311"/>
    </source>
</evidence>
<evidence type="ECO:0000256" key="2">
    <source>
        <dbReference type="SAM" id="MobiDB-lite"/>
    </source>
</evidence>
<dbReference type="EMBL" id="JAMTCP010000032">
    <property type="protein sequence ID" value="MCP2260832.1"/>
    <property type="molecule type" value="Genomic_DNA"/>
</dbReference>
<feature type="domain" description="Barstar (barnase inhibitor)" evidence="3">
    <location>
        <begin position="28"/>
        <end position="108"/>
    </location>
</feature>
<protein>
    <submittedName>
        <fullName evidence="4">Barstar, RNAse (Barnase) inhibitor</fullName>
    </submittedName>
</protein>
<evidence type="ECO:0000259" key="3">
    <source>
        <dbReference type="Pfam" id="PF01337"/>
    </source>
</evidence>
<sequence>MGAFEEAPHGTTAAEVAARARRRGAVPHEVDASASRGKDAALDAFGRALSFPSWYGRNLDALYDCLTDLSWLPAGEHVLVWPGHRALGGVDRPAYEAVRTVLAEAAQANPRLSVVLTDS</sequence>
<reference evidence="4 5" key="1">
    <citation type="submission" date="2022-06" db="EMBL/GenBank/DDBJ databases">
        <title>Genomic Encyclopedia of Archaeal and Bacterial Type Strains, Phase II (KMG-II): from individual species to whole genera.</title>
        <authorList>
            <person name="Goeker M."/>
        </authorList>
    </citation>
    <scope>NUCLEOTIDE SEQUENCE [LARGE SCALE GENOMIC DNA]</scope>
    <source>
        <strain evidence="4 5">DSM 40477</strain>
    </source>
</reference>
<name>A0ABT1HZ74_STRSD</name>
<comment type="caution">
    <text evidence="4">The sequence shown here is derived from an EMBL/GenBank/DDBJ whole genome shotgun (WGS) entry which is preliminary data.</text>
</comment>
<evidence type="ECO:0000256" key="1">
    <source>
        <dbReference type="ARBA" id="ARBA00006845"/>
    </source>
</evidence>
<dbReference type="RefSeq" id="WP_253671677.1">
    <property type="nucleotide sequence ID" value="NZ_JAMTCP010000032.1"/>
</dbReference>
<feature type="region of interest" description="Disordered" evidence="2">
    <location>
        <begin position="1"/>
        <end position="21"/>
    </location>
</feature>
<dbReference type="Pfam" id="PF01337">
    <property type="entry name" value="Barstar"/>
    <property type="match status" value="1"/>
</dbReference>
<comment type="similarity">
    <text evidence="1">Belongs to the barstar family.</text>
</comment>
<keyword evidence="5" id="KW-1185">Reference proteome</keyword>
<dbReference type="SUPFAM" id="SSF52038">
    <property type="entry name" value="Barstar-related"/>
    <property type="match status" value="1"/>
</dbReference>
<accession>A0ABT1HZ74</accession>
<dbReference type="InterPro" id="IPR000468">
    <property type="entry name" value="Barstar"/>
</dbReference>
<evidence type="ECO:0000313" key="4">
    <source>
        <dbReference type="EMBL" id="MCP2260832.1"/>
    </source>
</evidence>